<keyword evidence="1" id="KW-0812">Transmembrane</keyword>
<keyword evidence="1" id="KW-0472">Membrane</keyword>
<organism evidence="3 4">
    <name type="scientific">Heligmosomoides polygyrus</name>
    <name type="common">Parasitic roundworm</name>
    <dbReference type="NCBI Taxonomy" id="6339"/>
    <lineage>
        <taxon>Eukaryota</taxon>
        <taxon>Metazoa</taxon>
        <taxon>Ecdysozoa</taxon>
        <taxon>Nematoda</taxon>
        <taxon>Chromadorea</taxon>
        <taxon>Rhabditida</taxon>
        <taxon>Rhabditina</taxon>
        <taxon>Rhabditomorpha</taxon>
        <taxon>Strongyloidea</taxon>
        <taxon>Heligmosomidae</taxon>
        <taxon>Heligmosomoides</taxon>
    </lineage>
</organism>
<proteinExistence type="predicted"/>
<protein>
    <submittedName>
        <fullName evidence="4">Col_cuticle_N domain-containing protein</fullName>
    </submittedName>
</protein>
<reference evidence="4" key="2">
    <citation type="submission" date="2019-09" db="UniProtKB">
        <authorList>
            <consortium name="WormBaseParasite"/>
        </authorList>
    </citation>
    <scope>IDENTIFICATION</scope>
</reference>
<accession>A0A183FPA0</accession>
<evidence type="ECO:0000256" key="1">
    <source>
        <dbReference type="SAM" id="Phobius"/>
    </source>
</evidence>
<gene>
    <name evidence="2" type="ORF">HPBE_LOCUS9422</name>
</gene>
<evidence type="ECO:0000313" key="4">
    <source>
        <dbReference type="WBParaSite" id="HPBE_0000942101-mRNA-1"/>
    </source>
</evidence>
<feature type="transmembrane region" description="Helical" evidence="1">
    <location>
        <begin position="12"/>
        <end position="34"/>
    </location>
</feature>
<reference evidence="2 3" key="1">
    <citation type="submission" date="2018-11" db="EMBL/GenBank/DDBJ databases">
        <authorList>
            <consortium name="Pathogen Informatics"/>
        </authorList>
    </citation>
    <scope>NUCLEOTIDE SEQUENCE [LARGE SCALE GENOMIC DNA]</scope>
</reference>
<dbReference type="WBParaSite" id="HPBE_0000942101-mRNA-1">
    <property type="protein sequence ID" value="HPBE_0000942101-mRNA-1"/>
    <property type="gene ID" value="HPBE_0000942101"/>
</dbReference>
<keyword evidence="1" id="KW-1133">Transmembrane helix</keyword>
<sequence>MFISGKQRVGISIVLLIVVVVAFAVVFVVVVVAAESEDFPAWKTFVLQIRRLCAGLSLKTSRPPLQRRDAKLSFV</sequence>
<dbReference type="AlphaFoldDB" id="A0A183FPA0"/>
<dbReference type="Proteomes" id="UP000050761">
    <property type="component" value="Unassembled WGS sequence"/>
</dbReference>
<evidence type="ECO:0000313" key="2">
    <source>
        <dbReference type="EMBL" id="VDO80642.1"/>
    </source>
</evidence>
<accession>A0A3P8C921</accession>
<name>A0A183FPA0_HELPZ</name>
<keyword evidence="3" id="KW-1185">Reference proteome</keyword>
<evidence type="ECO:0000313" key="3">
    <source>
        <dbReference type="Proteomes" id="UP000050761"/>
    </source>
</evidence>
<dbReference type="EMBL" id="UZAH01026435">
    <property type="protein sequence ID" value="VDO80642.1"/>
    <property type="molecule type" value="Genomic_DNA"/>
</dbReference>